<organism evidence="1 2">
    <name type="scientific">Kerstersia gyiorum</name>
    <dbReference type="NCBI Taxonomy" id="206506"/>
    <lineage>
        <taxon>Bacteria</taxon>
        <taxon>Pseudomonadati</taxon>
        <taxon>Pseudomonadota</taxon>
        <taxon>Betaproteobacteria</taxon>
        <taxon>Burkholderiales</taxon>
        <taxon>Alcaligenaceae</taxon>
        <taxon>Kerstersia</taxon>
    </lineage>
</organism>
<evidence type="ECO:0000313" key="2">
    <source>
        <dbReference type="Proteomes" id="UP000292039"/>
    </source>
</evidence>
<proteinExistence type="predicted"/>
<dbReference type="OrthoDB" id="8637534at2"/>
<dbReference type="GeneID" id="99727230"/>
<evidence type="ECO:0000313" key="1">
    <source>
        <dbReference type="EMBL" id="RZS74022.1"/>
    </source>
</evidence>
<dbReference type="Proteomes" id="UP000292039">
    <property type="component" value="Unassembled WGS sequence"/>
</dbReference>
<reference evidence="1 2" key="1">
    <citation type="submission" date="2019-02" db="EMBL/GenBank/DDBJ databases">
        <title>Genomic Encyclopedia of Type Strains, Phase IV (KMG-IV): sequencing the most valuable type-strain genomes for metagenomic binning, comparative biology and taxonomic classification.</title>
        <authorList>
            <person name="Goeker M."/>
        </authorList>
    </citation>
    <scope>NUCLEOTIDE SEQUENCE [LARGE SCALE GENOMIC DNA]</scope>
    <source>
        <strain evidence="1 2">DSM 16618</strain>
    </source>
</reference>
<gene>
    <name evidence="1" type="ORF">EV679_1232</name>
</gene>
<dbReference type="EMBL" id="SGWZ01000001">
    <property type="protein sequence ID" value="RZS74022.1"/>
    <property type="molecule type" value="Genomic_DNA"/>
</dbReference>
<dbReference type="RefSeq" id="WP_127774787.1">
    <property type="nucleotide sequence ID" value="NZ_CBCSEB010000007.1"/>
</dbReference>
<sequence length="97" mass="10170">MYPNRYIYKGYLLLARLSTAPEGANGSGPAFTATLDIRKASQPDDPGFTYPVPAFANAADAAVAYALSPAQAIDTAIGHGIDILATLFAPDPSRQEV</sequence>
<protein>
    <submittedName>
        <fullName evidence="1">Uncharacterized protein</fullName>
    </submittedName>
</protein>
<accession>A0A4Q7MY36</accession>
<comment type="caution">
    <text evidence="1">The sequence shown here is derived from an EMBL/GenBank/DDBJ whole genome shotgun (WGS) entry which is preliminary data.</text>
</comment>
<dbReference type="AlphaFoldDB" id="A0A4Q7MY36"/>
<name>A0A4Q7MY36_9BURK</name>